<keyword evidence="3" id="KW-1185">Reference proteome</keyword>
<dbReference type="Proteomes" id="UP000762676">
    <property type="component" value="Unassembled WGS sequence"/>
</dbReference>
<accession>A0AAV4GFN7</accession>
<feature type="region of interest" description="Disordered" evidence="1">
    <location>
        <begin position="40"/>
        <end position="71"/>
    </location>
</feature>
<evidence type="ECO:0000313" key="3">
    <source>
        <dbReference type="Proteomes" id="UP000762676"/>
    </source>
</evidence>
<protein>
    <submittedName>
        <fullName evidence="2">Uncharacterized protein</fullName>
    </submittedName>
</protein>
<reference evidence="2 3" key="1">
    <citation type="journal article" date="2021" name="Elife">
        <title>Chloroplast acquisition without the gene transfer in kleptoplastic sea slugs, Plakobranchus ocellatus.</title>
        <authorList>
            <person name="Maeda T."/>
            <person name="Takahashi S."/>
            <person name="Yoshida T."/>
            <person name="Shimamura S."/>
            <person name="Takaki Y."/>
            <person name="Nagai Y."/>
            <person name="Toyoda A."/>
            <person name="Suzuki Y."/>
            <person name="Arimoto A."/>
            <person name="Ishii H."/>
            <person name="Satoh N."/>
            <person name="Nishiyama T."/>
            <person name="Hasebe M."/>
            <person name="Maruyama T."/>
            <person name="Minagawa J."/>
            <person name="Obokata J."/>
            <person name="Shigenobu S."/>
        </authorList>
    </citation>
    <scope>NUCLEOTIDE SEQUENCE [LARGE SCALE GENOMIC DNA]</scope>
</reference>
<name>A0AAV4GFN7_9GAST</name>
<dbReference type="AlphaFoldDB" id="A0AAV4GFN7"/>
<organism evidence="2 3">
    <name type="scientific">Elysia marginata</name>
    <dbReference type="NCBI Taxonomy" id="1093978"/>
    <lineage>
        <taxon>Eukaryota</taxon>
        <taxon>Metazoa</taxon>
        <taxon>Spiralia</taxon>
        <taxon>Lophotrochozoa</taxon>
        <taxon>Mollusca</taxon>
        <taxon>Gastropoda</taxon>
        <taxon>Heterobranchia</taxon>
        <taxon>Euthyneura</taxon>
        <taxon>Panpulmonata</taxon>
        <taxon>Sacoglossa</taxon>
        <taxon>Placobranchoidea</taxon>
        <taxon>Plakobranchidae</taxon>
        <taxon>Elysia</taxon>
    </lineage>
</organism>
<evidence type="ECO:0000313" key="2">
    <source>
        <dbReference type="EMBL" id="GFR84101.1"/>
    </source>
</evidence>
<proteinExistence type="predicted"/>
<sequence length="71" mass="7998">MFPSEYAVEYANEIQHCDVRGTLPRNTELEAAKSDYKCSVRPDRSMNGFERPPAEPGTAKRASWIPRGLQA</sequence>
<evidence type="ECO:0000256" key="1">
    <source>
        <dbReference type="SAM" id="MobiDB-lite"/>
    </source>
</evidence>
<comment type="caution">
    <text evidence="2">The sequence shown here is derived from an EMBL/GenBank/DDBJ whole genome shotgun (WGS) entry which is preliminary data.</text>
</comment>
<dbReference type="EMBL" id="BMAT01008390">
    <property type="protein sequence ID" value="GFR84101.1"/>
    <property type="molecule type" value="Genomic_DNA"/>
</dbReference>
<gene>
    <name evidence="2" type="ORF">ElyMa_004142500</name>
</gene>